<dbReference type="InterPro" id="IPR056924">
    <property type="entry name" value="SH3_Tf2-1"/>
</dbReference>
<keyword evidence="3" id="KW-0548">Nucleotidyltransferase</keyword>
<keyword evidence="6" id="KW-0378">Hydrolase</keyword>
<accession>A0A2N9FYF9</accession>
<evidence type="ECO:0000256" key="1">
    <source>
        <dbReference type="ARBA" id="ARBA00012493"/>
    </source>
</evidence>
<dbReference type="Pfam" id="PF17917">
    <property type="entry name" value="RT_RNaseH"/>
    <property type="match status" value="1"/>
</dbReference>
<dbReference type="SUPFAM" id="SSF56672">
    <property type="entry name" value="DNA/RNA polymerases"/>
    <property type="match status" value="2"/>
</dbReference>
<evidence type="ECO:0000256" key="8">
    <source>
        <dbReference type="SAM" id="MobiDB-lite"/>
    </source>
</evidence>
<dbReference type="InterPro" id="IPR043502">
    <property type="entry name" value="DNA/RNA_pol_sf"/>
</dbReference>
<dbReference type="InterPro" id="IPR005162">
    <property type="entry name" value="Retrotrans_gag_dom"/>
</dbReference>
<keyword evidence="5" id="KW-0255">Endonuclease</keyword>
<dbReference type="CDD" id="cd09274">
    <property type="entry name" value="RNase_HI_RT_Ty3"/>
    <property type="match status" value="1"/>
</dbReference>
<dbReference type="PANTHER" id="PTHR35046:SF26">
    <property type="entry name" value="RNA-DIRECTED DNA POLYMERASE"/>
    <property type="match status" value="1"/>
</dbReference>
<dbReference type="PANTHER" id="PTHR35046">
    <property type="entry name" value="ZINC KNUCKLE (CCHC-TYPE) FAMILY PROTEIN"/>
    <property type="match status" value="1"/>
</dbReference>
<dbReference type="InterPro" id="IPR001584">
    <property type="entry name" value="Integrase_cat-core"/>
</dbReference>
<dbReference type="InterPro" id="IPR043128">
    <property type="entry name" value="Rev_trsase/Diguanyl_cyclase"/>
</dbReference>
<sequence>MVYKKDKGKKPAMAQEIEVEAVGANGPENHQHREGLEAEVELLRRQLHALTEQFRRDKEHQLRADHHDMVESDPSDVEEYENPFGFIPRQRRGPRVPRILWIGSTKWKWIFEYHEISDHKKVKLVAIKLKSRASAWWEQFQVQRVRNGKRKVQEWVKMKKELQKQFLPFNYMQTLYRNLHNLRQQSSVDDYTEKFYELNSRLDLQESEEQQVAWYLSGLKSPLQDALCLYPIWNQFHNDSNLWQQPRPTQDSKGNTTSKVAATKATSSYKPNTTEIGEDSEGEVGLMLVTRKTLLTPKMEDDNEWLRGNIFYTTCSIKDRVCSLVIDGGSCENVISQEVVDKLGLQTIDHPHPYKLSWLKKGNSVKVDKRCLVSFSIRKQFHDKVLCDIVKMDACHLLLGRPWQFDRSTIHDGRRNSYSLVKEGQKFTLLPMKKRAKSAYRMTPLEKEELQRQVSELLHKGYIKHSISPCSVPALLTPKKDGSWRMCVDSRAINKITIKYRFPIPRLDDMLDCLTGAKVFSKLDLRSGYHQIRVRPGDEWKTAFKTPHGLFEWLPVLGNCAVVYFDDILVYSKTLPEHVGHLKRVGFLGYVVSAEGIKMDPSKVQAILEWPVPKTVAEVRSFHGLATFYRRFIKDFSSIAAPLTDCLKQQSLQWTSQADSSFAALKTALTTAPILQVPDFEKVFELDTDASIIGIGGVLSQAGKPIAFFSEKLNGAKLNYCTYDLEFYAIVQAIKHWQYYLAYKDFILNTDHEALKHLHSQQNLHKRHVKWVTFLQQFDFSIRHKAGTLNKVADGLNQKLQRVLTALQQGQRSAYPGFYSNDGFLFKGTQLCVPACSLRAQLLQEVHNQGHFGKDKTLTLLQQKYFWYGMTKDVAQHVQRCLVCQKAKGTTSTAGLYLPLPVPSRPWECLSMDFVLGLPPTTRRADSILVVVDRFSKMSHFIPCRKSNDASHVAALFFRDVYKLHGLPMSIVSDRDSKFLGHFWRTLWKKVGTTLDYSTTFHPQTDGQTEVTNRSLGNLLRCLIGDHPKEWEEILPIAEFSFNSSINRSTQHSPFEVAEEFATILQQVHQQVKLKLEAANVKYKAAVDQYRKQVIFEVGDLVWVFISKDRRPEGQYSKLRPRKYGPCRILKRINPNAYERCVMQFLMGLNESFAPVRGQILFMDPMPPINKVFSLIRQEERQRSIGSMNGSLNNFFVESTALLCKTEGTYGSLQDTRTEAKSPAVNQASLSANQVSLSNFGQNAGTVTDELSSSQLSQVQAQCEQLLALLNSKTLSNPLGHASSSHHQAAINKVSSSTFPVSSITEPHIAHSDSSTETPSPIASPIAASSPTLYPPVRKSFRLVKPPSYLQDYHCNLISSSSSSPSPSSDVIHPIQNTLSYSHLSDSHKAFTLAILTPIEPHFYHEAVKSPQWCDAMSKELAALEANHTWVFFLLGITKGKELNYFETFSLVAKLVTVRSFVAIVAAKGWSLTQLDVNNAFLHGDLDEEVFMTLPSRPQDNGSQNFLPLFLIMVLFQSKCDYSLFTKTASSVFIALLVYVDDILIASNAPSSVATLTAFLDDKLKLKDLGNAKYFLGLELARSTKCISLCQRKYTLDILQDTGFLASKPVKFPMEQHLKLSRDEGILLPDPTVYRRLIGKLLYLTLTRPDISYLVKQIKSVYGYTTSLISSCAHCVLQYLKDQKQSIISRSFAEAEYRAMAITTCDIT</sequence>
<dbReference type="Gene3D" id="1.10.340.70">
    <property type="match status" value="1"/>
</dbReference>
<dbReference type="InterPro" id="IPR036397">
    <property type="entry name" value="RNaseH_sf"/>
</dbReference>
<dbReference type="Pfam" id="PF03732">
    <property type="entry name" value="Retrotrans_gag"/>
    <property type="match status" value="1"/>
</dbReference>
<evidence type="ECO:0000256" key="7">
    <source>
        <dbReference type="ARBA" id="ARBA00022918"/>
    </source>
</evidence>
<dbReference type="FunFam" id="1.10.340.70:FF:000001">
    <property type="entry name" value="Retrovirus-related Pol polyprotein from transposon gypsy-like Protein"/>
    <property type="match status" value="1"/>
</dbReference>
<dbReference type="FunFam" id="3.30.70.270:FF:000020">
    <property type="entry name" value="Transposon Tf2-6 polyprotein-like Protein"/>
    <property type="match status" value="1"/>
</dbReference>
<feature type="region of interest" description="Disordered" evidence="8">
    <location>
        <begin position="1307"/>
        <end position="1327"/>
    </location>
</feature>
<evidence type="ECO:0000259" key="9">
    <source>
        <dbReference type="PROSITE" id="PS50994"/>
    </source>
</evidence>
<dbReference type="SUPFAM" id="SSF53098">
    <property type="entry name" value="Ribonuclease H-like"/>
    <property type="match status" value="1"/>
</dbReference>
<keyword evidence="2" id="KW-0808">Transferase</keyword>
<dbReference type="Pfam" id="PF17921">
    <property type="entry name" value="Integrase_H2C2"/>
    <property type="match status" value="1"/>
</dbReference>
<dbReference type="Pfam" id="PF00078">
    <property type="entry name" value="RVT_1"/>
    <property type="match status" value="1"/>
</dbReference>
<dbReference type="InterPro" id="IPR021109">
    <property type="entry name" value="Peptidase_aspartic_dom_sf"/>
</dbReference>
<dbReference type="InterPro" id="IPR012337">
    <property type="entry name" value="RNaseH-like_sf"/>
</dbReference>
<dbReference type="GO" id="GO:0003676">
    <property type="term" value="F:nucleic acid binding"/>
    <property type="evidence" value="ECO:0007669"/>
    <property type="project" value="InterPro"/>
</dbReference>
<evidence type="ECO:0000256" key="5">
    <source>
        <dbReference type="ARBA" id="ARBA00022759"/>
    </source>
</evidence>
<reference evidence="10" key="1">
    <citation type="submission" date="2018-02" db="EMBL/GenBank/DDBJ databases">
        <authorList>
            <person name="Cohen D.B."/>
            <person name="Kent A.D."/>
        </authorList>
    </citation>
    <scope>NUCLEOTIDE SEQUENCE</scope>
</reference>
<dbReference type="EMBL" id="OIVN01001296">
    <property type="protein sequence ID" value="SPC92288.1"/>
    <property type="molecule type" value="Genomic_DNA"/>
</dbReference>
<name>A0A2N9FYF9_FAGSY</name>
<feature type="domain" description="Integrase catalytic" evidence="9">
    <location>
        <begin position="902"/>
        <end position="1062"/>
    </location>
</feature>
<dbReference type="GO" id="GO:0004519">
    <property type="term" value="F:endonuclease activity"/>
    <property type="evidence" value="ECO:0007669"/>
    <property type="project" value="UniProtKB-KW"/>
</dbReference>
<dbReference type="Pfam" id="PF07727">
    <property type="entry name" value="RVT_2"/>
    <property type="match status" value="2"/>
</dbReference>
<feature type="region of interest" description="Disordered" evidence="8">
    <location>
        <begin position="243"/>
        <end position="276"/>
    </location>
</feature>
<gene>
    <name evidence="10" type="ORF">FSB_LOCUS20170</name>
</gene>
<dbReference type="GO" id="GO:0016787">
    <property type="term" value="F:hydrolase activity"/>
    <property type="evidence" value="ECO:0007669"/>
    <property type="project" value="UniProtKB-KW"/>
</dbReference>
<protein>
    <recommendedName>
        <fullName evidence="1">RNA-directed DNA polymerase</fullName>
        <ecNumber evidence="1">2.7.7.49</ecNumber>
    </recommendedName>
</protein>
<dbReference type="GO" id="GO:0015074">
    <property type="term" value="P:DNA integration"/>
    <property type="evidence" value="ECO:0007669"/>
    <property type="project" value="InterPro"/>
</dbReference>
<dbReference type="InterPro" id="IPR041373">
    <property type="entry name" value="RT_RNaseH"/>
</dbReference>
<dbReference type="EC" id="2.7.7.49" evidence="1"/>
<dbReference type="Pfam" id="PF00665">
    <property type="entry name" value="rve"/>
    <property type="match status" value="1"/>
</dbReference>
<dbReference type="Gene3D" id="3.30.420.10">
    <property type="entry name" value="Ribonuclease H-like superfamily/Ribonuclease H"/>
    <property type="match status" value="1"/>
</dbReference>
<evidence type="ECO:0000256" key="6">
    <source>
        <dbReference type="ARBA" id="ARBA00022801"/>
    </source>
</evidence>
<keyword evidence="4" id="KW-0540">Nuclease</keyword>
<dbReference type="GO" id="GO:0003964">
    <property type="term" value="F:RNA-directed DNA polymerase activity"/>
    <property type="evidence" value="ECO:0007669"/>
    <property type="project" value="UniProtKB-KW"/>
</dbReference>
<evidence type="ECO:0000256" key="2">
    <source>
        <dbReference type="ARBA" id="ARBA00022679"/>
    </source>
</evidence>
<proteinExistence type="predicted"/>
<organism evidence="10">
    <name type="scientific">Fagus sylvatica</name>
    <name type="common">Beechnut</name>
    <dbReference type="NCBI Taxonomy" id="28930"/>
    <lineage>
        <taxon>Eukaryota</taxon>
        <taxon>Viridiplantae</taxon>
        <taxon>Streptophyta</taxon>
        <taxon>Embryophyta</taxon>
        <taxon>Tracheophyta</taxon>
        <taxon>Spermatophyta</taxon>
        <taxon>Magnoliopsida</taxon>
        <taxon>eudicotyledons</taxon>
        <taxon>Gunneridae</taxon>
        <taxon>Pentapetalae</taxon>
        <taxon>rosids</taxon>
        <taxon>fabids</taxon>
        <taxon>Fagales</taxon>
        <taxon>Fagaceae</taxon>
        <taxon>Fagus</taxon>
    </lineage>
</organism>
<dbReference type="CDD" id="cd01647">
    <property type="entry name" value="RT_LTR"/>
    <property type="match status" value="1"/>
</dbReference>
<keyword evidence="7" id="KW-0695">RNA-directed DNA polymerase</keyword>
<feature type="compositionally biased region" description="Low complexity" evidence="8">
    <location>
        <begin position="256"/>
        <end position="270"/>
    </location>
</feature>
<evidence type="ECO:0000313" key="10">
    <source>
        <dbReference type="EMBL" id="SPC92288.1"/>
    </source>
</evidence>
<feature type="compositionally biased region" description="Polar residues" evidence="8">
    <location>
        <begin position="243"/>
        <end position="255"/>
    </location>
</feature>
<dbReference type="Gene3D" id="3.30.70.270">
    <property type="match status" value="2"/>
</dbReference>
<dbReference type="InterPro" id="IPR000477">
    <property type="entry name" value="RT_dom"/>
</dbReference>
<evidence type="ECO:0000256" key="3">
    <source>
        <dbReference type="ARBA" id="ARBA00022695"/>
    </source>
</evidence>
<dbReference type="PROSITE" id="PS50994">
    <property type="entry name" value="INTEGRASE"/>
    <property type="match status" value="1"/>
</dbReference>
<dbReference type="InterPro" id="IPR041588">
    <property type="entry name" value="Integrase_H2C2"/>
</dbReference>
<dbReference type="Gene3D" id="3.10.10.10">
    <property type="entry name" value="HIV Type 1 Reverse Transcriptase, subunit A, domain 1"/>
    <property type="match status" value="1"/>
</dbReference>
<dbReference type="CDD" id="cd00303">
    <property type="entry name" value="retropepsin_like"/>
    <property type="match status" value="1"/>
</dbReference>
<evidence type="ECO:0000256" key="4">
    <source>
        <dbReference type="ARBA" id="ARBA00022722"/>
    </source>
</evidence>
<dbReference type="InterPro" id="IPR013103">
    <property type="entry name" value="RVT_2"/>
</dbReference>
<dbReference type="Pfam" id="PF24626">
    <property type="entry name" value="SH3_Tf2-1"/>
    <property type="match status" value="1"/>
</dbReference>
<dbReference type="Gene3D" id="2.40.70.10">
    <property type="entry name" value="Acid Proteases"/>
    <property type="match status" value="1"/>
</dbReference>